<dbReference type="EC" id="4.2.1.80" evidence="3"/>
<comment type="caution">
    <text evidence="3">The sequence shown here is derived from an EMBL/GenBank/DDBJ whole genome shotgun (WGS) entry which is preliminary data.</text>
</comment>
<dbReference type="Pfam" id="PF01557">
    <property type="entry name" value="FAA_hydrolase"/>
    <property type="match status" value="1"/>
</dbReference>
<gene>
    <name evidence="3" type="ORF">BKA07_000010</name>
</gene>
<keyword evidence="1 3" id="KW-0456">Lyase</keyword>
<dbReference type="PANTHER" id="PTHR30143">
    <property type="entry name" value="ACID HYDRATASE"/>
    <property type="match status" value="1"/>
</dbReference>
<reference evidence="3 4" key="1">
    <citation type="submission" date="2020-03" db="EMBL/GenBank/DDBJ databases">
        <title>Sequencing the genomes of 1000 actinobacteria strains.</title>
        <authorList>
            <person name="Klenk H.-P."/>
        </authorList>
    </citation>
    <scope>NUCLEOTIDE SEQUENCE [LARGE SCALE GENOMIC DNA]</scope>
    <source>
        <strain evidence="3 4">DSM 18964</strain>
    </source>
</reference>
<dbReference type="EMBL" id="JAATJN010000001">
    <property type="protein sequence ID" value="NJC54975.1"/>
    <property type="molecule type" value="Genomic_DNA"/>
</dbReference>
<dbReference type="InterPro" id="IPR011234">
    <property type="entry name" value="Fumarylacetoacetase-like_C"/>
</dbReference>
<dbReference type="SUPFAM" id="SSF56529">
    <property type="entry name" value="FAH"/>
    <property type="match status" value="1"/>
</dbReference>
<evidence type="ECO:0000259" key="2">
    <source>
        <dbReference type="Pfam" id="PF01557"/>
    </source>
</evidence>
<proteinExistence type="predicted"/>
<dbReference type="PANTHER" id="PTHR30143:SF0">
    <property type="entry name" value="2-KETO-4-PENTENOATE HYDRATASE"/>
    <property type="match status" value="1"/>
</dbReference>
<dbReference type="RefSeq" id="WP_167949075.1">
    <property type="nucleotide sequence ID" value="NZ_BAAAPQ010000026.1"/>
</dbReference>
<protein>
    <submittedName>
        <fullName evidence="3">2-keto-4-pentenoate hydratase</fullName>
        <ecNumber evidence="3">4.2.1.80</ecNumber>
    </submittedName>
</protein>
<accession>A0A846RU17</accession>
<organism evidence="3 4">
    <name type="scientific">Brevibacterium marinum</name>
    <dbReference type="NCBI Taxonomy" id="418643"/>
    <lineage>
        <taxon>Bacteria</taxon>
        <taxon>Bacillati</taxon>
        <taxon>Actinomycetota</taxon>
        <taxon>Actinomycetes</taxon>
        <taxon>Micrococcales</taxon>
        <taxon>Brevibacteriaceae</taxon>
        <taxon>Brevibacterium</taxon>
    </lineage>
</organism>
<feature type="domain" description="Fumarylacetoacetase-like C-terminal" evidence="2">
    <location>
        <begin position="101"/>
        <end position="247"/>
    </location>
</feature>
<keyword evidence="4" id="KW-1185">Reference proteome</keyword>
<evidence type="ECO:0000256" key="1">
    <source>
        <dbReference type="ARBA" id="ARBA00023239"/>
    </source>
</evidence>
<sequence length="260" mass="27841">MRVDTDAVAASLVRAQDERRPVDTVFGADASTAEEGFRVQQQVVRIKESRGDKVVGFKLGNIAKAMQDKFGVDEPDYGYLLVSHFLPENLAVAQSDFIEPFIELEIGFVLKRDLSGPHITAADVISATDYVLPALEIIDSRVKDWNIGLGDTLADSGSAGAVILGAQPRGLGEVDVSDMHGEIRFDGHTVAEGNSSAVYGSPVSAIAWLCRRISEYGVGLRAGDLVMPGSCLAAEKLRPGTTVLGEFHGWAAVQFDFTTS</sequence>
<evidence type="ECO:0000313" key="4">
    <source>
        <dbReference type="Proteomes" id="UP000576792"/>
    </source>
</evidence>
<evidence type="ECO:0000313" key="3">
    <source>
        <dbReference type="EMBL" id="NJC54975.1"/>
    </source>
</evidence>
<dbReference type="Gene3D" id="3.90.850.10">
    <property type="entry name" value="Fumarylacetoacetase-like, C-terminal domain"/>
    <property type="match status" value="1"/>
</dbReference>
<dbReference type="GO" id="GO:0008684">
    <property type="term" value="F:2-oxopent-4-enoate hydratase activity"/>
    <property type="evidence" value="ECO:0007669"/>
    <property type="project" value="UniProtKB-EC"/>
</dbReference>
<dbReference type="GO" id="GO:0005737">
    <property type="term" value="C:cytoplasm"/>
    <property type="evidence" value="ECO:0007669"/>
    <property type="project" value="TreeGrafter"/>
</dbReference>
<dbReference type="AlphaFoldDB" id="A0A846RU17"/>
<dbReference type="InterPro" id="IPR036663">
    <property type="entry name" value="Fumarylacetoacetase_C_sf"/>
</dbReference>
<dbReference type="InterPro" id="IPR050772">
    <property type="entry name" value="Hydratase-Decarb/MhpD_sf"/>
</dbReference>
<dbReference type="Proteomes" id="UP000576792">
    <property type="component" value="Unassembled WGS sequence"/>
</dbReference>
<name>A0A846RU17_9MICO</name>